<comment type="similarity">
    <text evidence="1">Belongs to the DapB family.</text>
</comment>
<dbReference type="Gene3D" id="3.30.360.10">
    <property type="entry name" value="Dihydrodipicolinate Reductase, domain 2"/>
    <property type="match status" value="1"/>
</dbReference>
<feature type="domain" description="Dihydrodipicolinate reductase C-terminal" evidence="14">
    <location>
        <begin position="106"/>
        <end position="236"/>
    </location>
</feature>
<dbReference type="Gene3D" id="3.40.50.720">
    <property type="entry name" value="NAD(P)-binding Rossmann-like Domain"/>
    <property type="match status" value="1"/>
</dbReference>
<gene>
    <name evidence="15" type="ORF">SAMN04488505_103521</name>
</gene>
<comment type="catalytic activity">
    <reaction evidence="11">
        <text>(S)-2,3,4,5-tetrahydrodipicolinate + NAD(+) + H2O = (2S,4S)-4-hydroxy-2,3,4,5-tetrahydrodipicolinate + NADH + H(+)</text>
        <dbReference type="Rhea" id="RHEA:35323"/>
        <dbReference type="ChEBI" id="CHEBI:15377"/>
        <dbReference type="ChEBI" id="CHEBI:15378"/>
        <dbReference type="ChEBI" id="CHEBI:16845"/>
        <dbReference type="ChEBI" id="CHEBI:57540"/>
        <dbReference type="ChEBI" id="CHEBI:57945"/>
        <dbReference type="ChEBI" id="CHEBI:67139"/>
        <dbReference type="EC" id="1.17.1.8"/>
    </reaction>
</comment>
<dbReference type="InterPro" id="IPR023940">
    <property type="entry name" value="DHDPR_bac"/>
</dbReference>
<evidence type="ECO:0000256" key="1">
    <source>
        <dbReference type="ARBA" id="ARBA00006642"/>
    </source>
</evidence>
<evidence type="ECO:0000256" key="4">
    <source>
        <dbReference type="ARBA" id="ARBA00022915"/>
    </source>
</evidence>
<evidence type="ECO:0000256" key="7">
    <source>
        <dbReference type="ARBA" id="ARBA00023154"/>
    </source>
</evidence>
<dbReference type="GO" id="GO:0009089">
    <property type="term" value="P:lysine biosynthetic process via diaminopimelate"/>
    <property type="evidence" value="ECO:0007669"/>
    <property type="project" value="UniProtKB-UniRule"/>
</dbReference>
<name>A0A1H7W256_9BACT</name>
<dbReference type="AlphaFoldDB" id="A0A1H7W256"/>
<evidence type="ECO:0000256" key="11">
    <source>
        <dbReference type="ARBA" id="ARBA00049396"/>
    </source>
</evidence>
<keyword evidence="4" id="KW-0220">Diaminopimelate biosynthesis</keyword>
<keyword evidence="2" id="KW-0028">Amino-acid biosynthesis</keyword>
<evidence type="ECO:0000259" key="14">
    <source>
        <dbReference type="Pfam" id="PF05173"/>
    </source>
</evidence>
<dbReference type="Proteomes" id="UP000198984">
    <property type="component" value="Unassembled WGS sequence"/>
</dbReference>
<dbReference type="CDD" id="cd02274">
    <property type="entry name" value="DHDPR_N"/>
    <property type="match status" value="1"/>
</dbReference>
<evidence type="ECO:0000256" key="12">
    <source>
        <dbReference type="NCBIfam" id="TIGR00036"/>
    </source>
</evidence>
<comment type="pathway">
    <text evidence="8">Amino-acid biosynthesis; L-lysine biosynthesis via DAP pathway; (S)-tetrahydrodipicolinate from L-aspartate: step 4/4.</text>
</comment>
<reference evidence="15 16" key="1">
    <citation type="submission" date="2016-10" db="EMBL/GenBank/DDBJ databases">
        <authorList>
            <person name="de Groot N.N."/>
        </authorList>
    </citation>
    <scope>NUCLEOTIDE SEQUENCE [LARGE SCALE GENOMIC DNA]</scope>
    <source>
        <strain evidence="15 16">DSM 21039</strain>
    </source>
</reference>
<dbReference type="PIRSF" id="PIRSF000161">
    <property type="entry name" value="DHPR"/>
    <property type="match status" value="1"/>
</dbReference>
<keyword evidence="16" id="KW-1185">Reference proteome</keyword>
<feature type="domain" description="Dihydrodipicolinate reductase N-terminal" evidence="13">
    <location>
        <begin position="1"/>
        <end position="103"/>
    </location>
</feature>
<dbReference type="RefSeq" id="WP_089913454.1">
    <property type="nucleotide sequence ID" value="NZ_FOBB01000003.1"/>
</dbReference>
<dbReference type="InterPro" id="IPR022663">
    <property type="entry name" value="DapB_C"/>
</dbReference>
<keyword evidence="3" id="KW-0521">NADP</keyword>
<dbReference type="GO" id="GO:0008839">
    <property type="term" value="F:4-hydroxy-tetrahydrodipicolinate reductase"/>
    <property type="evidence" value="ECO:0007669"/>
    <property type="project" value="UniProtKB-UniRule"/>
</dbReference>
<dbReference type="GO" id="GO:0005829">
    <property type="term" value="C:cytosol"/>
    <property type="evidence" value="ECO:0007669"/>
    <property type="project" value="TreeGrafter"/>
</dbReference>
<dbReference type="EMBL" id="FOBB01000003">
    <property type="protein sequence ID" value="SEM15145.1"/>
    <property type="molecule type" value="Genomic_DNA"/>
</dbReference>
<dbReference type="STRING" id="573321.SAMN04488505_103521"/>
<dbReference type="InterPro" id="IPR036291">
    <property type="entry name" value="NAD(P)-bd_dom_sf"/>
</dbReference>
<evidence type="ECO:0000256" key="9">
    <source>
        <dbReference type="ARBA" id="ARBA00038983"/>
    </source>
</evidence>
<dbReference type="NCBIfam" id="TIGR00036">
    <property type="entry name" value="dapB"/>
    <property type="match status" value="1"/>
</dbReference>
<evidence type="ECO:0000259" key="13">
    <source>
        <dbReference type="Pfam" id="PF01113"/>
    </source>
</evidence>
<dbReference type="InterPro" id="IPR000846">
    <property type="entry name" value="DapB_N"/>
</dbReference>
<dbReference type="SUPFAM" id="SSF55347">
    <property type="entry name" value="Glyceraldehyde-3-phosphate dehydrogenase-like, C-terminal domain"/>
    <property type="match status" value="1"/>
</dbReference>
<evidence type="ECO:0000256" key="2">
    <source>
        <dbReference type="ARBA" id="ARBA00022605"/>
    </source>
</evidence>
<dbReference type="EC" id="1.17.1.8" evidence="9 12"/>
<dbReference type="GO" id="GO:0019877">
    <property type="term" value="P:diaminopimelate biosynthetic process"/>
    <property type="evidence" value="ECO:0007669"/>
    <property type="project" value="UniProtKB-KW"/>
</dbReference>
<evidence type="ECO:0000256" key="10">
    <source>
        <dbReference type="ARBA" id="ARBA00049080"/>
    </source>
</evidence>
<dbReference type="Pfam" id="PF01113">
    <property type="entry name" value="DapB_N"/>
    <property type="match status" value="1"/>
</dbReference>
<evidence type="ECO:0000256" key="8">
    <source>
        <dbReference type="ARBA" id="ARBA00037922"/>
    </source>
</evidence>
<protein>
    <recommendedName>
        <fullName evidence="9 12">4-hydroxy-tetrahydrodipicolinate reductase</fullName>
        <ecNumber evidence="9 12">1.17.1.8</ecNumber>
    </recommendedName>
</protein>
<keyword evidence="7" id="KW-0457">Lysine biosynthesis</keyword>
<dbReference type="OrthoDB" id="9790352at2"/>
<evidence type="ECO:0000313" key="15">
    <source>
        <dbReference type="EMBL" id="SEM15145.1"/>
    </source>
</evidence>
<dbReference type="Pfam" id="PF05173">
    <property type="entry name" value="DapB_C"/>
    <property type="match status" value="1"/>
</dbReference>
<dbReference type="PANTHER" id="PTHR20836:SF0">
    <property type="entry name" value="4-HYDROXY-TETRAHYDRODIPICOLINATE REDUCTASE 1, CHLOROPLASTIC-RELATED"/>
    <property type="match status" value="1"/>
</dbReference>
<dbReference type="SUPFAM" id="SSF51735">
    <property type="entry name" value="NAD(P)-binding Rossmann-fold domains"/>
    <property type="match status" value="1"/>
</dbReference>
<organism evidence="15 16">
    <name type="scientific">Chitinophaga rupis</name>
    <dbReference type="NCBI Taxonomy" id="573321"/>
    <lineage>
        <taxon>Bacteria</taxon>
        <taxon>Pseudomonadati</taxon>
        <taxon>Bacteroidota</taxon>
        <taxon>Chitinophagia</taxon>
        <taxon>Chitinophagales</taxon>
        <taxon>Chitinophagaceae</taxon>
        <taxon>Chitinophaga</taxon>
    </lineage>
</organism>
<comment type="catalytic activity">
    <reaction evidence="10">
        <text>(S)-2,3,4,5-tetrahydrodipicolinate + NADP(+) + H2O = (2S,4S)-4-hydroxy-2,3,4,5-tetrahydrodipicolinate + NADPH + H(+)</text>
        <dbReference type="Rhea" id="RHEA:35331"/>
        <dbReference type="ChEBI" id="CHEBI:15377"/>
        <dbReference type="ChEBI" id="CHEBI:15378"/>
        <dbReference type="ChEBI" id="CHEBI:16845"/>
        <dbReference type="ChEBI" id="CHEBI:57783"/>
        <dbReference type="ChEBI" id="CHEBI:58349"/>
        <dbReference type="ChEBI" id="CHEBI:67139"/>
        <dbReference type="EC" id="1.17.1.8"/>
    </reaction>
</comment>
<evidence type="ECO:0000256" key="5">
    <source>
        <dbReference type="ARBA" id="ARBA00023002"/>
    </source>
</evidence>
<accession>A0A1H7W256</accession>
<keyword evidence="5" id="KW-0560">Oxidoreductase</keyword>
<proteinExistence type="inferred from homology"/>
<sequence>MKIALIGYGKMGKAIEAIATAKGHTVIHRIDLNNKHLLDKEHLQQADVAIEFTTPETAYSNILKCFEANVPVVCGTTGWLEKLPDVKARCLEKHQGFLYASNFSIGVNIFFEINKRLAELMSTQPQYDVKMEEIHHTQKKDAPSGTAITLAEHILDKLDRKAGWVNQESSQPQELSIISKREDPAPGTHSITYTSAIDDITITHTAHSREGFAAGAVIAAEWLNGKKGIFTMKDVLSL</sequence>
<evidence type="ECO:0000313" key="16">
    <source>
        <dbReference type="Proteomes" id="UP000198984"/>
    </source>
</evidence>
<keyword evidence="6" id="KW-0520">NAD</keyword>
<evidence type="ECO:0000256" key="6">
    <source>
        <dbReference type="ARBA" id="ARBA00023027"/>
    </source>
</evidence>
<dbReference type="PANTHER" id="PTHR20836">
    <property type="entry name" value="DIHYDRODIPICOLINATE REDUCTASE"/>
    <property type="match status" value="1"/>
</dbReference>
<evidence type="ECO:0000256" key="3">
    <source>
        <dbReference type="ARBA" id="ARBA00022857"/>
    </source>
</evidence>